<gene>
    <name evidence="2" type="ORF">PR048_015852</name>
</gene>
<feature type="compositionally biased region" description="Basic and acidic residues" evidence="1">
    <location>
        <begin position="219"/>
        <end position="230"/>
    </location>
</feature>
<feature type="region of interest" description="Disordered" evidence="1">
    <location>
        <begin position="888"/>
        <end position="942"/>
    </location>
</feature>
<reference evidence="2 3" key="1">
    <citation type="submission" date="2023-02" db="EMBL/GenBank/DDBJ databases">
        <title>LHISI_Scaffold_Assembly.</title>
        <authorList>
            <person name="Stuart O.P."/>
            <person name="Cleave R."/>
            <person name="Magrath M.J.L."/>
            <person name="Mikheyev A.S."/>
        </authorList>
    </citation>
    <scope>NUCLEOTIDE SEQUENCE [LARGE SCALE GENOMIC DNA]</scope>
    <source>
        <strain evidence="2">Daus_M_001</strain>
        <tissue evidence="2">Leg muscle</tissue>
    </source>
</reference>
<proteinExistence type="predicted"/>
<feature type="region of interest" description="Disordered" evidence="1">
    <location>
        <begin position="561"/>
        <end position="584"/>
    </location>
</feature>
<evidence type="ECO:0000313" key="2">
    <source>
        <dbReference type="EMBL" id="KAJ8883996.1"/>
    </source>
</evidence>
<dbReference type="Proteomes" id="UP001159363">
    <property type="component" value="Chromosome 4"/>
</dbReference>
<keyword evidence="3" id="KW-1185">Reference proteome</keyword>
<sequence length="1165" mass="128867">MFADDMGTRMMKYYDNGYTQFMQGDTLKNHTKSCKDSSFESQQAMPSIRPAVPISIESIDYHDETDNANDGMRDIKSLVESVCVECTLARRSQGGGGNYHEDIIDDNDYEGWVDEVSDEKDDDTLVLPTHFTNEFPSTSGVKTAEGGYYAVVRRQQCSPIGLARLEPRPQPYRIVLGPIGSPGVGSLGAAKIYCSTHGMVAGCKRNCNESPTNAFSETGVEKFGRGHESEVSMEQRQNSRAGEAGDSRENPSTSGVIPYDYTTPPRHPDWFPTKSSIALLRGTSCCQLDSFGKHFIATGAAQRFREAFWSGQHETSIQGESRCTNIKLISDLTSSAANLTWSMEVIPYQEDQSTNIHTEILLCRILAEQCQVRVLPVVMVSGGDSQGGREPSGYIKRARVVFWETLPRRRAGVLPVVMVSGGDSQGGREPSGYIRRARVVFWETLPRRRAGNQWVFGFALGLKRASGSSRRKVVLEEVEDDSWNGTDGVGCVNEIVEDCVRKGNTATFVCLVERVSSGPTSLKVVLKHKSNLAKSGEAGHHAQRVLEGRWGCLRGVWSSTGMKGRGKRENPEKTRQPAASSGTISTCENLGVTRQAIEPWPPRWEAKKLTAQPPRSPKTLREWNSFDQSQSFELSQSFAILFHNQQQTVPILRSSPVLSNPPPQSKTIHGNPWINPSHWINPNPSNYPNPSQSSYTIHINPYQSFDQSPSLDQIQSLAILPSNTQHSMPILRSISTIRKILRPILLFASLPYFVDFTRESGKCTFNTKRLYCTHSVFSINCPIIITYRSGSHRCNKRYCQQHLLTPSRPIVADLVRFFQCITFLKLHGINVVMLHPAKRALRTAGCSLMPTSTLTTVSEAMTSAFSKPNTTGITEDSIRTEHLRPSSAWLHDAGHPHPPESSRTLSSRRRRAGHLTETSGLDGRSGDVTAAGRGGRHPTAHAQHPRVLTAVGAVQTTAAASERRVQIIRRTWLSVLLFSSVHIFFLLARPIPRLATGRARRPTSNSEAIYPGEAVTTANSHPQTLRDMVASKLDDGPEIKAIETGTCQLPPPTDSARKYCDFQGTWRQYASNLGSGKKQRAEEALRVILACDSYPPSLLFATQRIELACSFFAIQYESDELKSDRLDDKFTVHMCATCELKMCRGGAGARAPDPRLQVGHSAPEL</sequence>
<dbReference type="EMBL" id="JARBHB010000005">
    <property type="protein sequence ID" value="KAJ8883996.1"/>
    <property type="molecule type" value="Genomic_DNA"/>
</dbReference>
<protein>
    <submittedName>
        <fullName evidence="2">Uncharacterized protein</fullName>
    </submittedName>
</protein>
<comment type="caution">
    <text evidence="2">The sequence shown here is derived from an EMBL/GenBank/DDBJ whole genome shotgun (WGS) entry which is preliminary data.</text>
</comment>
<evidence type="ECO:0000313" key="3">
    <source>
        <dbReference type="Proteomes" id="UP001159363"/>
    </source>
</evidence>
<feature type="region of interest" description="Disordered" evidence="1">
    <location>
        <begin position="214"/>
        <end position="257"/>
    </location>
</feature>
<feature type="region of interest" description="Disordered" evidence="1">
    <location>
        <begin position="998"/>
        <end position="1021"/>
    </location>
</feature>
<name>A0ABQ9HI31_9NEOP</name>
<organism evidence="2 3">
    <name type="scientific">Dryococelus australis</name>
    <dbReference type="NCBI Taxonomy" id="614101"/>
    <lineage>
        <taxon>Eukaryota</taxon>
        <taxon>Metazoa</taxon>
        <taxon>Ecdysozoa</taxon>
        <taxon>Arthropoda</taxon>
        <taxon>Hexapoda</taxon>
        <taxon>Insecta</taxon>
        <taxon>Pterygota</taxon>
        <taxon>Neoptera</taxon>
        <taxon>Polyneoptera</taxon>
        <taxon>Phasmatodea</taxon>
        <taxon>Verophasmatodea</taxon>
        <taxon>Anareolatae</taxon>
        <taxon>Phasmatidae</taxon>
        <taxon>Eurycanthinae</taxon>
        <taxon>Dryococelus</taxon>
    </lineage>
</organism>
<accession>A0ABQ9HI31</accession>
<evidence type="ECO:0000256" key="1">
    <source>
        <dbReference type="SAM" id="MobiDB-lite"/>
    </source>
</evidence>